<name>A0ABW4ZLW0_9SPHI</name>
<feature type="transmembrane region" description="Helical" evidence="1">
    <location>
        <begin position="6"/>
        <end position="24"/>
    </location>
</feature>
<dbReference type="PROSITE" id="PS51257">
    <property type="entry name" value="PROKAR_LIPOPROTEIN"/>
    <property type="match status" value="1"/>
</dbReference>
<feature type="transmembrane region" description="Helical" evidence="1">
    <location>
        <begin position="85"/>
        <end position="103"/>
    </location>
</feature>
<feature type="transmembrane region" description="Helical" evidence="1">
    <location>
        <begin position="123"/>
        <end position="140"/>
    </location>
</feature>
<proteinExistence type="predicted"/>
<gene>
    <name evidence="2" type="ORF">ACFSJU_09435</name>
</gene>
<organism evidence="2 3">
    <name type="scientific">Paradesertivirga mongoliensis</name>
    <dbReference type="NCBI Taxonomy" id="2100740"/>
    <lineage>
        <taxon>Bacteria</taxon>
        <taxon>Pseudomonadati</taxon>
        <taxon>Bacteroidota</taxon>
        <taxon>Sphingobacteriia</taxon>
        <taxon>Sphingobacteriales</taxon>
        <taxon>Sphingobacteriaceae</taxon>
        <taxon>Paradesertivirga</taxon>
    </lineage>
</organism>
<keyword evidence="3" id="KW-1185">Reference proteome</keyword>
<comment type="caution">
    <text evidence="2">The sequence shown here is derived from an EMBL/GenBank/DDBJ whole genome shotgun (WGS) entry which is preliminary data.</text>
</comment>
<accession>A0ABW4ZLW0</accession>
<evidence type="ECO:0000256" key="1">
    <source>
        <dbReference type="SAM" id="Phobius"/>
    </source>
</evidence>
<dbReference type="RefSeq" id="WP_255903263.1">
    <property type="nucleotide sequence ID" value="NZ_JAFMZO010000003.1"/>
</dbReference>
<keyword evidence="1" id="KW-0472">Membrane</keyword>
<evidence type="ECO:0000313" key="2">
    <source>
        <dbReference type="EMBL" id="MFD2162612.1"/>
    </source>
</evidence>
<evidence type="ECO:0000313" key="3">
    <source>
        <dbReference type="Proteomes" id="UP001597387"/>
    </source>
</evidence>
<dbReference type="Proteomes" id="UP001597387">
    <property type="component" value="Unassembled WGS sequence"/>
</dbReference>
<keyword evidence="1" id="KW-0812">Transmembrane</keyword>
<dbReference type="EMBL" id="JBHUHZ010000001">
    <property type="protein sequence ID" value="MFD2162612.1"/>
    <property type="molecule type" value="Genomic_DNA"/>
</dbReference>
<sequence length="173" mass="18706">MKLISSIGGGLAGACALTLLHEIIKRLDSEAPRMDLMGMQAVKKGIKKADQPIPDDKHLYQIAMVGDIISNTIYYSLGVAGKRKYIWPKGALAGAAAGLGAIFLPKSLGLNPAYSSRTLKTKAFTTGLYLIGGLVASAVAKKLENDNRKKRLGPMKRPFDLISYNRDSFLRKV</sequence>
<reference evidence="3" key="1">
    <citation type="journal article" date="2019" name="Int. J. Syst. Evol. Microbiol.">
        <title>The Global Catalogue of Microorganisms (GCM) 10K type strain sequencing project: providing services to taxonomists for standard genome sequencing and annotation.</title>
        <authorList>
            <consortium name="The Broad Institute Genomics Platform"/>
            <consortium name="The Broad Institute Genome Sequencing Center for Infectious Disease"/>
            <person name="Wu L."/>
            <person name="Ma J."/>
        </authorList>
    </citation>
    <scope>NUCLEOTIDE SEQUENCE [LARGE SCALE GENOMIC DNA]</scope>
    <source>
        <strain evidence="3">KCTC 42217</strain>
    </source>
</reference>
<keyword evidence="1" id="KW-1133">Transmembrane helix</keyword>
<protein>
    <submittedName>
        <fullName evidence="2">Uncharacterized protein</fullName>
    </submittedName>
</protein>